<evidence type="ECO:0000259" key="5">
    <source>
        <dbReference type="SMART" id="SM00849"/>
    </source>
</evidence>
<keyword evidence="2" id="KW-0479">Metal-binding</keyword>
<dbReference type="PANTHER" id="PTHR42978">
    <property type="entry name" value="QUORUM-QUENCHING LACTONASE YTNP-RELATED-RELATED"/>
    <property type="match status" value="1"/>
</dbReference>
<dbReference type="EMBL" id="JAXOVC010000005">
    <property type="protein sequence ID" value="KAK4501167.1"/>
    <property type="molecule type" value="Genomic_DNA"/>
</dbReference>
<name>A0ABR0EI23_ZASCE</name>
<dbReference type="SUPFAM" id="SSF56281">
    <property type="entry name" value="Metallo-hydrolase/oxidoreductase"/>
    <property type="match status" value="1"/>
</dbReference>
<evidence type="ECO:0000313" key="7">
    <source>
        <dbReference type="Proteomes" id="UP001305779"/>
    </source>
</evidence>
<comment type="similarity">
    <text evidence="1">Belongs to the metallo-beta-lactamase superfamily.</text>
</comment>
<accession>A0ABR0EI23</accession>
<dbReference type="SMART" id="SM00849">
    <property type="entry name" value="Lactamase_B"/>
    <property type="match status" value="1"/>
</dbReference>
<keyword evidence="3" id="KW-0378">Hydrolase</keyword>
<reference evidence="6 7" key="1">
    <citation type="journal article" date="2023" name="G3 (Bethesda)">
        <title>A chromosome-level genome assembly of Zasmidium syzygii isolated from banana leaves.</title>
        <authorList>
            <person name="van Westerhoven A.C."/>
            <person name="Mehrabi R."/>
            <person name="Talebi R."/>
            <person name="Steentjes M.B.F."/>
            <person name="Corcolon B."/>
            <person name="Chong P.A."/>
            <person name="Kema G.H.J."/>
            <person name="Seidl M.F."/>
        </authorList>
    </citation>
    <scope>NUCLEOTIDE SEQUENCE [LARGE SCALE GENOMIC DNA]</scope>
    <source>
        <strain evidence="6 7">P124</strain>
    </source>
</reference>
<dbReference type="PANTHER" id="PTHR42978:SF5">
    <property type="entry name" value="METALLO-BETA-LACTAMASE DOMAIN-CONTAINING PROTEIN"/>
    <property type="match status" value="1"/>
</dbReference>
<feature type="domain" description="Metallo-beta-lactamase" evidence="5">
    <location>
        <begin position="51"/>
        <end position="264"/>
    </location>
</feature>
<dbReference type="InterPro" id="IPR051013">
    <property type="entry name" value="MBL_superfamily_lactonases"/>
</dbReference>
<organism evidence="6 7">
    <name type="scientific">Zasmidium cellare</name>
    <name type="common">Wine cellar mold</name>
    <name type="synonym">Racodium cellare</name>
    <dbReference type="NCBI Taxonomy" id="395010"/>
    <lineage>
        <taxon>Eukaryota</taxon>
        <taxon>Fungi</taxon>
        <taxon>Dikarya</taxon>
        <taxon>Ascomycota</taxon>
        <taxon>Pezizomycotina</taxon>
        <taxon>Dothideomycetes</taxon>
        <taxon>Dothideomycetidae</taxon>
        <taxon>Mycosphaerellales</taxon>
        <taxon>Mycosphaerellaceae</taxon>
        <taxon>Zasmidium</taxon>
    </lineage>
</organism>
<dbReference type="CDD" id="cd07730">
    <property type="entry name" value="metallo-hydrolase-like_MBL-fold"/>
    <property type="match status" value="1"/>
</dbReference>
<dbReference type="InterPro" id="IPR001279">
    <property type="entry name" value="Metallo-B-lactamas"/>
</dbReference>
<evidence type="ECO:0000313" key="6">
    <source>
        <dbReference type="EMBL" id="KAK4501167.1"/>
    </source>
</evidence>
<gene>
    <name evidence="6" type="ORF">PRZ48_006973</name>
</gene>
<comment type="caution">
    <text evidence="6">The sequence shown here is derived from an EMBL/GenBank/DDBJ whole genome shotgun (WGS) entry which is preliminary data.</text>
</comment>
<dbReference type="Gene3D" id="3.60.15.10">
    <property type="entry name" value="Ribonuclease Z/Hydroxyacylglutathione hydrolase-like"/>
    <property type="match status" value="1"/>
</dbReference>
<sequence>MAALPPPDLNIPASPSTVSVSIINTSTRIRGLSTRHFFDPPITGHDYIAAPAFAFLIQHPTLNRTLTFDLGMSKHWRSNPVLNAMFASNPTVDISVEESVREILEAGGVDCKDIEAVVWSHWHMDHTGDLPEFEKGTKLIVGPGFQEKVLPGYPRNPQSYVMESDWEGRELVEIGFEDGLNIGKFQAFDYFGDGSFYLLDSPGHAVGHLCGLARVTADPPSFILMGGDAYHHGGMIRPSKYLPLPDSITPNPFTPSTTSPCLGHIFEPLLPNGDKTQPFYVPSVPEGRGAYDDAEEAKRTIQKLQEADVREDVLMVAAHDETLLDIVDFFPKKANDFVKKGWVREARWRFLKDFAEAVGYEGEVQGKRNWGPPG</sequence>
<evidence type="ECO:0000256" key="1">
    <source>
        <dbReference type="ARBA" id="ARBA00007749"/>
    </source>
</evidence>
<evidence type="ECO:0000256" key="3">
    <source>
        <dbReference type="ARBA" id="ARBA00022801"/>
    </source>
</evidence>
<evidence type="ECO:0000256" key="4">
    <source>
        <dbReference type="ARBA" id="ARBA00022833"/>
    </source>
</evidence>
<dbReference type="InterPro" id="IPR036866">
    <property type="entry name" value="RibonucZ/Hydroxyglut_hydro"/>
</dbReference>
<dbReference type="Proteomes" id="UP001305779">
    <property type="component" value="Unassembled WGS sequence"/>
</dbReference>
<keyword evidence="4" id="KW-0862">Zinc</keyword>
<keyword evidence="7" id="KW-1185">Reference proteome</keyword>
<evidence type="ECO:0000256" key="2">
    <source>
        <dbReference type="ARBA" id="ARBA00022723"/>
    </source>
</evidence>
<dbReference type="Pfam" id="PF00753">
    <property type="entry name" value="Lactamase_B"/>
    <property type="match status" value="1"/>
</dbReference>
<proteinExistence type="inferred from homology"/>
<protein>
    <recommendedName>
        <fullName evidence="5">Metallo-beta-lactamase domain-containing protein</fullName>
    </recommendedName>
</protein>